<dbReference type="PANTHER" id="PTHR42748:SF28">
    <property type="entry name" value="NMRA-LIKE DOMAIN-CONTAINING PROTEIN"/>
    <property type="match status" value="1"/>
</dbReference>
<proteinExistence type="inferred from homology"/>
<dbReference type="RefSeq" id="XP_045268984.1">
    <property type="nucleotide sequence ID" value="XM_045413880.1"/>
</dbReference>
<evidence type="ECO:0000313" key="5">
    <source>
        <dbReference type="Proteomes" id="UP000613401"/>
    </source>
</evidence>
<reference evidence="4" key="2">
    <citation type="submission" date="2020-03" db="EMBL/GenBank/DDBJ databases">
        <authorList>
            <person name="Fu F.-F."/>
            <person name="Chen J."/>
        </authorList>
    </citation>
    <scope>NUCLEOTIDE SEQUENCE</scope>
    <source>
        <strain evidence="4">Lc1</strain>
    </source>
</reference>
<keyword evidence="2" id="KW-0521">NADP</keyword>
<dbReference type="SUPFAM" id="SSF51735">
    <property type="entry name" value="NAD(P)-binding Rossmann-fold domains"/>
    <property type="match status" value="1"/>
</dbReference>
<dbReference type="Pfam" id="PF05368">
    <property type="entry name" value="NmrA"/>
    <property type="match status" value="1"/>
</dbReference>
<evidence type="ECO:0000256" key="1">
    <source>
        <dbReference type="ARBA" id="ARBA00006328"/>
    </source>
</evidence>
<keyword evidence="5" id="KW-1185">Reference proteome</keyword>
<dbReference type="InterPro" id="IPR051164">
    <property type="entry name" value="NmrA-like_oxidored"/>
</dbReference>
<sequence>MSNLIVVIGATGGQGGGVVNAFLNEAGWKVRGTTRNTSSEKAKALSAKGVEVVSANLNDEESLEKAFQGATAIFAFTDYYETFFELGDEKSLELEFAQGQRIARAAAKNQSLQRLVFSSGPHTSMITNGEAICPHLEGKGRIVTYVTQEMPDLAAKTTFAVFTVFANNALLYDIFKPIYVPSAKKYVTLYPTPPSTPYPCVGDPAINGGIFVRRLVKSPPPPGSFVRCNVETLTMESYLAAWGRATGLAPEDGSTAAVQISPESYVELWGSMAQEQLSQWKFFQWLHDNYPPKWEGITVVEGMDLLTDEDKKELLSVEESLKRYDWSVFEKKPTAKAVTGWFST</sequence>
<gene>
    <name evidence="4" type="ORF">GCG54_00014038</name>
</gene>
<dbReference type="GeneID" id="69021153"/>
<protein>
    <recommendedName>
        <fullName evidence="3">NmrA-like domain-containing protein</fullName>
    </recommendedName>
</protein>
<dbReference type="InterPro" id="IPR008030">
    <property type="entry name" value="NmrA-like"/>
</dbReference>
<name>A0A8H4FPN2_COLGL</name>
<dbReference type="AlphaFoldDB" id="A0A8H4FPN2"/>
<organism evidence="4 5">
    <name type="scientific">Colletotrichum gloeosporioides</name>
    <name type="common">Anthracnose fungus</name>
    <name type="synonym">Glomerella cingulata</name>
    <dbReference type="NCBI Taxonomy" id="474922"/>
    <lineage>
        <taxon>Eukaryota</taxon>
        <taxon>Fungi</taxon>
        <taxon>Dikarya</taxon>
        <taxon>Ascomycota</taxon>
        <taxon>Pezizomycotina</taxon>
        <taxon>Sordariomycetes</taxon>
        <taxon>Hypocreomycetidae</taxon>
        <taxon>Glomerellales</taxon>
        <taxon>Glomerellaceae</taxon>
        <taxon>Colletotrichum</taxon>
        <taxon>Colletotrichum gloeosporioides species complex</taxon>
    </lineage>
</organism>
<feature type="domain" description="NmrA-like" evidence="3">
    <location>
        <begin position="2"/>
        <end position="291"/>
    </location>
</feature>
<evidence type="ECO:0000313" key="4">
    <source>
        <dbReference type="EMBL" id="KAF3809825.1"/>
    </source>
</evidence>
<comment type="similarity">
    <text evidence="1">Belongs to the NmrA-type oxidoreductase family.</text>
</comment>
<dbReference type="PANTHER" id="PTHR42748">
    <property type="entry name" value="NITROGEN METABOLITE REPRESSION PROTEIN NMRA FAMILY MEMBER"/>
    <property type="match status" value="1"/>
</dbReference>
<evidence type="ECO:0000256" key="2">
    <source>
        <dbReference type="ARBA" id="ARBA00022857"/>
    </source>
</evidence>
<dbReference type="GO" id="GO:0005634">
    <property type="term" value="C:nucleus"/>
    <property type="evidence" value="ECO:0007669"/>
    <property type="project" value="TreeGrafter"/>
</dbReference>
<dbReference type="Proteomes" id="UP000613401">
    <property type="component" value="Unassembled WGS sequence"/>
</dbReference>
<comment type="caution">
    <text evidence="4">The sequence shown here is derived from an EMBL/GenBank/DDBJ whole genome shotgun (WGS) entry which is preliminary data.</text>
</comment>
<evidence type="ECO:0000259" key="3">
    <source>
        <dbReference type="Pfam" id="PF05368"/>
    </source>
</evidence>
<dbReference type="Gene3D" id="3.90.25.10">
    <property type="entry name" value="UDP-galactose 4-epimerase, domain 1"/>
    <property type="match status" value="1"/>
</dbReference>
<dbReference type="InterPro" id="IPR036291">
    <property type="entry name" value="NAD(P)-bd_dom_sf"/>
</dbReference>
<accession>A0A8H4FPN2</accession>
<dbReference type="EMBL" id="WVTB01000014">
    <property type="protein sequence ID" value="KAF3809825.1"/>
    <property type="molecule type" value="Genomic_DNA"/>
</dbReference>
<reference evidence="4" key="1">
    <citation type="journal article" date="2020" name="Phytopathology">
        <title>Genome sequence and comparative analysis of Colletotrichum gloeosporioides isolated from Liriodendron leaves.</title>
        <authorList>
            <person name="Fu F.F."/>
            <person name="Hao Z."/>
            <person name="Wang P."/>
            <person name="Lu Y."/>
            <person name="Xue L.J."/>
            <person name="Wei G."/>
            <person name="Tian Y."/>
            <person name="Baishi H."/>
            <person name="Xu H."/>
            <person name="Shi J."/>
            <person name="Cheng T."/>
            <person name="Wang G."/>
            <person name="Yi Y."/>
            <person name="Chen J."/>
        </authorList>
    </citation>
    <scope>NUCLEOTIDE SEQUENCE</scope>
    <source>
        <strain evidence="4">Lc1</strain>
    </source>
</reference>
<dbReference type="Gene3D" id="3.40.50.720">
    <property type="entry name" value="NAD(P)-binding Rossmann-like Domain"/>
    <property type="match status" value="1"/>
</dbReference>